<comment type="subcellular location">
    <subcellularLocation>
        <location evidence="1">Cell membrane</location>
        <topology evidence="1">Multi-pass membrane protein</topology>
    </subcellularLocation>
</comment>
<dbReference type="PANTHER" id="PTHR30489">
    <property type="entry name" value="LIPOPROTEIN-RELEASING SYSTEM TRANSMEMBRANE PROTEIN LOLE"/>
    <property type="match status" value="1"/>
</dbReference>
<evidence type="ECO:0000256" key="1">
    <source>
        <dbReference type="ARBA" id="ARBA00004651"/>
    </source>
</evidence>
<organism evidence="10 11">
    <name type="scientific">Fluviispira multicolorata</name>
    <dbReference type="NCBI Taxonomy" id="2654512"/>
    <lineage>
        <taxon>Bacteria</taxon>
        <taxon>Pseudomonadati</taxon>
        <taxon>Bdellovibrionota</taxon>
        <taxon>Oligoflexia</taxon>
        <taxon>Silvanigrellales</taxon>
        <taxon>Silvanigrellaceae</taxon>
        <taxon>Fluviispira</taxon>
    </lineage>
</organism>
<comment type="similarity">
    <text evidence="2">Belongs to the ABC-4 integral membrane protein family. LolC/E subfamily.</text>
</comment>
<evidence type="ECO:0000259" key="9">
    <source>
        <dbReference type="Pfam" id="PF12704"/>
    </source>
</evidence>
<sequence length="456" mass="50462">MYTIAEPCKHILMFIQNPLRTFFREKRMAANSKAIRFLLHRYLISSWASKSRRSASAIGVLLPVLGVSIGVFAFTVVLSVMGGFVTNIKSHLLNMQAHIEVVAIERGKQIPENKDLMQQIQSISSEILAISPYQSGDVILQSGSRGAMARLEGIDPALAEGTLSLQKYLSEDITLNILNRKLPAENITKSDLFPTVIVTLDLMNLLGLHVGDSLTLVSTIPDDGIGGLAPTQFPVMIAGYISSGNFSFNQKRVISSLKITNQFFQYEKSWLGLQLKIKSPLEADKISQKLNKILKPMGLRAKPWTESNSALLKVLTLERFGMSFVMLMIILVGCFSISISLLLTIRRKSNEMAILRSLGFEQSDLSKLFLWQGFLIGFAGVIIGLALGGVALYCIHNYQIPFITTSYSSKPLPVLIDIYEIVFISFGSIFLAMLAAVWPAIEVRNLDVIEVLSVRN</sequence>
<gene>
    <name evidence="10" type="ORF">GCL57_12135</name>
</gene>
<feature type="transmembrane region" description="Helical" evidence="7">
    <location>
        <begin position="320"/>
        <end position="345"/>
    </location>
</feature>
<reference evidence="10 11" key="1">
    <citation type="submission" date="2019-10" db="EMBL/GenBank/DDBJ databases">
        <title>New genus of Silvanigrellaceae.</title>
        <authorList>
            <person name="Pitt A."/>
            <person name="Hahn M.W."/>
        </authorList>
    </citation>
    <scope>NUCLEOTIDE SEQUENCE [LARGE SCALE GENOMIC DNA]</scope>
    <source>
        <strain evidence="10 11">33A1-SZDP</strain>
    </source>
</reference>
<dbReference type="InterPro" id="IPR025857">
    <property type="entry name" value="MacB_PCD"/>
</dbReference>
<keyword evidence="11" id="KW-1185">Reference proteome</keyword>
<evidence type="ECO:0000256" key="6">
    <source>
        <dbReference type="ARBA" id="ARBA00023136"/>
    </source>
</evidence>
<dbReference type="Pfam" id="PF12704">
    <property type="entry name" value="MacB_PCD"/>
    <property type="match status" value="1"/>
</dbReference>
<feature type="domain" description="ABC3 transporter permease C-terminal" evidence="8">
    <location>
        <begin position="324"/>
        <end position="447"/>
    </location>
</feature>
<evidence type="ECO:0000259" key="8">
    <source>
        <dbReference type="Pfam" id="PF02687"/>
    </source>
</evidence>
<evidence type="ECO:0000313" key="10">
    <source>
        <dbReference type="EMBL" id="KAB8028468.1"/>
    </source>
</evidence>
<evidence type="ECO:0000256" key="4">
    <source>
        <dbReference type="ARBA" id="ARBA00022692"/>
    </source>
</evidence>
<dbReference type="PANTHER" id="PTHR30489:SF0">
    <property type="entry name" value="LIPOPROTEIN-RELEASING SYSTEM TRANSMEMBRANE PROTEIN LOLE"/>
    <property type="match status" value="1"/>
</dbReference>
<dbReference type="GO" id="GO:0098797">
    <property type="term" value="C:plasma membrane protein complex"/>
    <property type="evidence" value="ECO:0007669"/>
    <property type="project" value="TreeGrafter"/>
</dbReference>
<feature type="transmembrane region" description="Helical" evidence="7">
    <location>
        <begin position="365"/>
        <end position="398"/>
    </location>
</feature>
<dbReference type="InterPro" id="IPR051447">
    <property type="entry name" value="Lipoprotein-release_system"/>
</dbReference>
<keyword evidence="6 7" id="KW-0472">Membrane</keyword>
<dbReference type="EMBL" id="WFLN01000009">
    <property type="protein sequence ID" value="KAB8028468.1"/>
    <property type="molecule type" value="Genomic_DNA"/>
</dbReference>
<dbReference type="Pfam" id="PF02687">
    <property type="entry name" value="FtsX"/>
    <property type="match status" value="1"/>
</dbReference>
<feature type="transmembrane region" description="Helical" evidence="7">
    <location>
        <begin position="60"/>
        <end position="85"/>
    </location>
</feature>
<evidence type="ECO:0000256" key="2">
    <source>
        <dbReference type="ARBA" id="ARBA00005236"/>
    </source>
</evidence>
<evidence type="ECO:0000256" key="5">
    <source>
        <dbReference type="ARBA" id="ARBA00022989"/>
    </source>
</evidence>
<accession>A0A833JAR6</accession>
<protein>
    <submittedName>
        <fullName evidence="10">FtsX-like permease family protein</fullName>
    </submittedName>
</protein>
<dbReference type="AlphaFoldDB" id="A0A833JAR6"/>
<evidence type="ECO:0000256" key="7">
    <source>
        <dbReference type="SAM" id="Phobius"/>
    </source>
</evidence>
<feature type="transmembrane region" description="Helical" evidence="7">
    <location>
        <begin position="418"/>
        <end position="441"/>
    </location>
</feature>
<feature type="domain" description="MacB-like periplasmic core" evidence="9">
    <location>
        <begin position="62"/>
        <end position="291"/>
    </location>
</feature>
<evidence type="ECO:0000256" key="3">
    <source>
        <dbReference type="ARBA" id="ARBA00022475"/>
    </source>
</evidence>
<evidence type="ECO:0000313" key="11">
    <source>
        <dbReference type="Proteomes" id="UP000442694"/>
    </source>
</evidence>
<dbReference type="InterPro" id="IPR003838">
    <property type="entry name" value="ABC3_permease_C"/>
</dbReference>
<proteinExistence type="inferred from homology"/>
<keyword evidence="4 7" id="KW-0812">Transmembrane</keyword>
<name>A0A833JAR6_9BACT</name>
<dbReference type="GO" id="GO:0044874">
    <property type="term" value="P:lipoprotein localization to outer membrane"/>
    <property type="evidence" value="ECO:0007669"/>
    <property type="project" value="TreeGrafter"/>
</dbReference>
<keyword evidence="5 7" id="KW-1133">Transmembrane helix</keyword>
<keyword evidence="3" id="KW-1003">Cell membrane</keyword>
<dbReference type="Proteomes" id="UP000442694">
    <property type="component" value="Unassembled WGS sequence"/>
</dbReference>
<comment type="caution">
    <text evidence="10">The sequence shown here is derived from an EMBL/GenBank/DDBJ whole genome shotgun (WGS) entry which is preliminary data.</text>
</comment>